<accession>A0ABT1NC09</accession>
<proteinExistence type="predicted"/>
<reference evidence="3 4" key="1">
    <citation type="submission" date="2021-10" db="EMBL/GenBank/DDBJ databases">
        <title>Lutispora strain m25 sp. nov., a thermophilic, non-spore-forming bacterium isolated from a lab-scale methanogenic bioreactor digesting anaerobic sludge.</title>
        <authorList>
            <person name="El Houari A."/>
            <person name="Mcdonald J."/>
        </authorList>
    </citation>
    <scope>NUCLEOTIDE SEQUENCE [LARGE SCALE GENOMIC DNA]</scope>
    <source>
        <strain evidence="4">m25</strain>
    </source>
</reference>
<keyword evidence="1" id="KW-0472">Membrane</keyword>
<feature type="domain" description="DUF4367" evidence="2">
    <location>
        <begin position="123"/>
        <end position="225"/>
    </location>
</feature>
<dbReference type="RefSeq" id="WP_255226312.1">
    <property type="nucleotide sequence ID" value="NZ_JAJEKE010000002.1"/>
</dbReference>
<organism evidence="3 4">
    <name type="scientific">Lutispora saccharofermentans</name>
    <dbReference type="NCBI Taxonomy" id="3024236"/>
    <lineage>
        <taxon>Bacteria</taxon>
        <taxon>Bacillati</taxon>
        <taxon>Bacillota</taxon>
        <taxon>Clostridia</taxon>
        <taxon>Lutisporales</taxon>
        <taxon>Lutisporaceae</taxon>
        <taxon>Lutispora</taxon>
    </lineage>
</organism>
<comment type="caution">
    <text evidence="3">The sequence shown here is derived from an EMBL/GenBank/DDBJ whole genome shotgun (WGS) entry which is preliminary data.</text>
</comment>
<keyword evidence="4" id="KW-1185">Reference proteome</keyword>
<dbReference type="EMBL" id="JAJEKE010000002">
    <property type="protein sequence ID" value="MCQ1528795.1"/>
    <property type="molecule type" value="Genomic_DNA"/>
</dbReference>
<name>A0ABT1NC09_9FIRM</name>
<evidence type="ECO:0000313" key="3">
    <source>
        <dbReference type="EMBL" id="MCQ1528795.1"/>
    </source>
</evidence>
<dbReference type="InterPro" id="IPR025377">
    <property type="entry name" value="DUF4367"/>
</dbReference>
<evidence type="ECO:0000259" key="2">
    <source>
        <dbReference type="Pfam" id="PF14285"/>
    </source>
</evidence>
<gene>
    <name evidence="3" type="ORF">LJD61_04440</name>
</gene>
<protein>
    <submittedName>
        <fullName evidence="3">DUF4367 domain-containing protein</fullName>
    </submittedName>
</protein>
<sequence length="226" mass="26198">MTDAVITDAMLFEFVPKAEELLLEQIPPEQELGHTFTKSFDRRMKLLIAMEKSNFLVRGLINKTRRIAIVIFLISLVTFTTIVSVEALRTKFFKVIIEIYQELTSFSFQHDEQPGDITVEPAEPEYIPEGFRKASTEELFTIIFIIYTNDDGEEIIFDQTYITNDKIIIDTEGAIMEKLWIRGCEAYYVSNKGTNRLMWFEGEYLFNLASTTIEKDEIIKMAESVK</sequence>
<feature type="transmembrane region" description="Helical" evidence="1">
    <location>
        <begin position="67"/>
        <end position="85"/>
    </location>
</feature>
<dbReference type="Pfam" id="PF14285">
    <property type="entry name" value="DUF4367"/>
    <property type="match status" value="1"/>
</dbReference>
<keyword evidence="1" id="KW-1133">Transmembrane helix</keyword>
<keyword evidence="1" id="KW-0812">Transmembrane</keyword>
<evidence type="ECO:0000256" key="1">
    <source>
        <dbReference type="SAM" id="Phobius"/>
    </source>
</evidence>
<evidence type="ECO:0000313" key="4">
    <source>
        <dbReference type="Proteomes" id="UP001651880"/>
    </source>
</evidence>
<dbReference type="Proteomes" id="UP001651880">
    <property type="component" value="Unassembled WGS sequence"/>
</dbReference>